<name>A0A444ZD75_ARAHY</name>
<dbReference type="AlphaFoldDB" id="A0A444ZD75"/>
<dbReference type="Proteomes" id="UP000289738">
    <property type="component" value="Chromosome B04"/>
</dbReference>
<dbReference type="STRING" id="3818.A0A444ZD75"/>
<evidence type="ECO:0000259" key="1">
    <source>
        <dbReference type="Pfam" id="PF23310"/>
    </source>
</evidence>
<comment type="caution">
    <text evidence="2">The sequence shown here is derived from an EMBL/GenBank/DDBJ whole genome shotgun (WGS) entry which is preliminary data.</text>
</comment>
<dbReference type="PANTHER" id="PTHR33784">
    <property type="entry name" value="OS05G0482100 PROTEIN"/>
    <property type="match status" value="1"/>
</dbReference>
<accession>A0A444ZD75</accession>
<gene>
    <name evidence="2" type="ORF">Ahy_B04g069595</name>
</gene>
<feature type="domain" description="At2g35280-like TPR" evidence="1">
    <location>
        <begin position="82"/>
        <end position="165"/>
    </location>
</feature>
<dbReference type="OrthoDB" id="1460103at2759"/>
<dbReference type="InterPro" id="IPR040338">
    <property type="entry name" value="At1g67623-like"/>
</dbReference>
<evidence type="ECO:0000313" key="2">
    <source>
        <dbReference type="EMBL" id="RYR12068.1"/>
    </source>
</evidence>
<proteinExistence type="predicted"/>
<dbReference type="PANTHER" id="PTHR33784:SF10">
    <property type="entry name" value="F-BOX PROTEIN"/>
    <property type="match status" value="1"/>
</dbReference>
<organism evidence="2 3">
    <name type="scientific">Arachis hypogaea</name>
    <name type="common">Peanut</name>
    <dbReference type="NCBI Taxonomy" id="3818"/>
    <lineage>
        <taxon>Eukaryota</taxon>
        <taxon>Viridiplantae</taxon>
        <taxon>Streptophyta</taxon>
        <taxon>Embryophyta</taxon>
        <taxon>Tracheophyta</taxon>
        <taxon>Spermatophyta</taxon>
        <taxon>Magnoliopsida</taxon>
        <taxon>eudicotyledons</taxon>
        <taxon>Gunneridae</taxon>
        <taxon>Pentapetalae</taxon>
        <taxon>rosids</taxon>
        <taxon>fabids</taxon>
        <taxon>Fabales</taxon>
        <taxon>Fabaceae</taxon>
        <taxon>Papilionoideae</taxon>
        <taxon>50 kb inversion clade</taxon>
        <taxon>dalbergioids sensu lato</taxon>
        <taxon>Dalbergieae</taxon>
        <taxon>Pterocarpus clade</taxon>
        <taxon>Arachis</taxon>
    </lineage>
</organism>
<reference evidence="2 3" key="1">
    <citation type="submission" date="2019-01" db="EMBL/GenBank/DDBJ databases">
        <title>Sequencing of cultivated peanut Arachis hypogaea provides insights into genome evolution and oil improvement.</title>
        <authorList>
            <person name="Chen X."/>
        </authorList>
    </citation>
    <scope>NUCLEOTIDE SEQUENCE [LARGE SCALE GENOMIC DNA]</scope>
    <source>
        <strain evidence="3">cv. Fuhuasheng</strain>
        <tissue evidence="2">Leaves</tissue>
    </source>
</reference>
<dbReference type="InterPro" id="IPR057136">
    <property type="entry name" value="At2g35280_TPR_dom"/>
</dbReference>
<sequence>MAESSQKDGKKENVSVQHKCPLNLLPREIWSRIITMVTLNSIEDLFNMQAMCKVFLGVASLDAVYKHATMSYKPLVYFLIYLDRPERRFLDRCVEVGNVDAILWQGFMEYFQFDCRDKGMELLSRASTEDSVEAGYLCVMCLLCGHEDKDEVQRGVQMIEVIHTSGQV</sequence>
<dbReference type="SUPFAM" id="SSF81383">
    <property type="entry name" value="F-box domain"/>
    <property type="match status" value="1"/>
</dbReference>
<dbReference type="EMBL" id="SDMP01000014">
    <property type="protein sequence ID" value="RYR12068.1"/>
    <property type="molecule type" value="Genomic_DNA"/>
</dbReference>
<evidence type="ECO:0000313" key="3">
    <source>
        <dbReference type="Proteomes" id="UP000289738"/>
    </source>
</evidence>
<dbReference type="Pfam" id="PF23310">
    <property type="entry name" value="TPR_27"/>
    <property type="match status" value="1"/>
</dbReference>
<keyword evidence="3" id="KW-1185">Reference proteome</keyword>
<dbReference type="Gramene" id="arahy.Tifrunner.gnm2.ann2.Ah14g074700.1">
    <property type="protein sequence ID" value="arahy.Tifrunner.gnm2.ann2.Ah14g074700.1-CDS-1"/>
    <property type="gene ID" value="arahy.Tifrunner.gnm2.ann2.Ah14g074700"/>
</dbReference>
<dbReference type="InterPro" id="IPR036047">
    <property type="entry name" value="F-box-like_dom_sf"/>
</dbReference>
<protein>
    <recommendedName>
        <fullName evidence="1">At2g35280-like TPR domain-containing protein</fullName>
    </recommendedName>
</protein>